<dbReference type="Pfam" id="PF13274">
    <property type="entry name" value="SocA_Panacea"/>
    <property type="match status" value="1"/>
</dbReference>
<feature type="domain" description="Antitoxin SocA-like Panacea" evidence="1">
    <location>
        <begin position="23"/>
        <end position="118"/>
    </location>
</feature>
<dbReference type="InterPro" id="IPR025272">
    <property type="entry name" value="SocA_Panacea"/>
</dbReference>
<sequence length="146" mass="16823">MANVFDVAAYILEKEGEMTTMKLQKLCYYAQAWSLAWEGRPLFDEDFQAWANGPVCRELYNKHAGYFEIKDMHFFDGEKSSSGLTKKEKDIIKDVLETYGDKTARWLSDLTHMERPWKEARGDLAKGARGTTVISKDVMQDYYAGL</sequence>
<reference evidence="2 3" key="1">
    <citation type="submission" date="2017-10" db="EMBL/GenBank/DDBJ databases">
        <title>Bifidobacterium genomics.</title>
        <authorList>
            <person name="Lugli G.A."/>
            <person name="Milani C."/>
            <person name="Mancabelli L."/>
        </authorList>
    </citation>
    <scope>NUCLEOTIDE SEQUENCE [LARGE SCALE GENOMIC DNA]</scope>
    <source>
        <strain evidence="2 3">1542B</strain>
    </source>
</reference>
<evidence type="ECO:0000313" key="2">
    <source>
        <dbReference type="EMBL" id="PKU89650.1"/>
    </source>
</evidence>
<proteinExistence type="predicted"/>
<gene>
    <name evidence="2" type="ORF">CQR47_1538</name>
</gene>
<evidence type="ECO:0000259" key="1">
    <source>
        <dbReference type="Pfam" id="PF13274"/>
    </source>
</evidence>
<name>A0A2N3QG41_9BIFI</name>
<protein>
    <submittedName>
        <fullName evidence="2">Prophage ps3 protein 01</fullName>
    </submittedName>
</protein>
<organism evidence="2 3">
    <name type="scientific">Bifidobacterium thermophilum</name>
    <dbReference type="NCBI Taxonomy" id="33905"/>
    <lineage>
        <taxon>Bacteria</taxon>
        <taxon>Bacillati</taxon>
        <taxon>Actinomycetota</taxon>
        <taxon>Actinomycetes</taxon>
        <taxon>Bifidobacteriales</taxon>
        <taxon>Bifidobacteriaceae</taxon>
        <taxon>Bifidobacterium</taxon>
    </lineage>
</organism>
<dbReference type="AlphaFoldDB" id="A0A2N3QG41"/>
<dbReference type="RefSeq" id="WP_101455302.1">
    <property type="nucleotide sequence ID" value="NZ_PCGY01000019.1"/>
</dbReference>
<evidence type="ECO:0000313" key="3">
    <source>
        <dbReference type="Proteomes" id="UP000233727"/>
    </source>
</evidence>
<dbReference type="Proteomes" id="UP000233727">
    <property type="component" value="Unassembled WGS sequence"/>
</dbReference>
<comment type="caution">
    <text evidence="2">The sequence shown here is derived from an EMBL/GenBank/DDBJ whole genome shotgun (WGS) entry which is preliminary data.</text>
</comment>
<accession>A0A2N3QG41</accession>
<dbReference type="EMBL" id="PCGY01000019">
    <property type="protein sequence ID" value="PKU89650.1"/>
    <property type="molecule type" value="Genomic_DNA"/>
</dbReference>